<organism evidence="1 2">
    <name type="scientific">Massilia aurea</name>
    <dbReference type="NCBI Taxonomy" id="373040"/>
    <lineage>
        <taxon>Bacteria</taxon>
        <taxon>Pseudomonadati</taxon>
        <taxon>Pseudomonadota</taxon>
        <taxon>Betaproteobacteria</taxon>
        <taxon>Burkholderiales</taxon>
        <taxon>Oxalobacteraceae</taxon>
        <taxon>Telluria group</taxon>
        <taxon>Massilia</taxon>
    </lineage>
</organism>
<keyword evidence="2" id="KW-1185">Reference proteome</keyword>
<gene>
    <name evidence="1" type="ORF">HD842_000781</name>
</gene>
<evidence type="ECO:0000313" key="2">
    <source>
        <dbReference type="Proteomes" id="UP000540787"/>
    </source>
</evidence>
<dbReference type="Proteomes" id="UP000540787">
    <property type="component" value="Unassembled WGS sequence"/>
</dbReference>
<sequence>MNPIPRLDRITAAHVNLAIHVAAAFSLSDGVKLLHDTGIAPALIQRVLIDGGPRRSATAARPELFSHASHLGAETQ</sequence>
<name>A0A7W9U7X3_9BURK</name>
<dbReference type="AlphaFoldDB" id="A0A7W9U7X3"/>
<evidence type="ECO:0000313" key="1">
    <source>
        <dbReference type="EMBL" id="MBB6132670.1"/>
    </source>
</evidence>
<dbReference type="EMBL" id="JACHBX010000001">
    <property type="protein sequence ID" value="MBB6132670.1"/>
    <property type="molecule type" value="Genomic_DNA"/>
</dbReference>
<protein>
    <submittedName>
        <fullName evidence="1">Uncharacterized protein</fullName>
    </submittedName>
</protein>
<reference evidence="1 2" key="1">
    <citation type="submission" date="2020-08" db="EMBL/GenBank/DDBJ databases">
        <title>The Agave Microbiome: Exploring the role of microbial communities in plant adaptations to desert environments.</title>
        <authorList>
            <person name="Partida-Martinez L.P."/>
        </authorList>
    </citation>
    <scope>NUCLEOTIDE SEQUENCE [LARGE SCALE GENOMIC DNA]</scope>
    <source>
        <strain evidence="1 2">AT3.2</strain>
    </source>
</reference>
<dbReference type="RefSeq" id="WP_183551204.1">
    <property type="nucleotide sequence ID" value="NZ_JACHBX010000001.1"/>
</dbReference>
<proteinExistence type="predicted"/>
<comment type="caution">
    <text evidence="1">The sequence shown here is derived from an EMBL/GenBank/DDBJ whole genome shotgun (WGS) entry which is preliminary data.</text>
</comment>
<accession>A0A7W9U7X3</accession>